<evidence type="ECO:0000256" key="2">
    <source>
        <dbReference type="ARBA" id="ARBA00009450"/>
    </source>
</evidence>
<keyword evidence="7 15" id="KW-0732">Signal</keyword>
<keyword evidence="8" id="KW-0625">Polysaccharide transport</keyword>
<evidence type="ECO:0000259" key="16">
    <source>
        <dbReference type="Pfam" id="PF02563"/>
    </source>
</evidence>
<keyword evidence="11" id="KW-0472">Membrane</keyword>
<feature type="signal peptide" evidence="15">
    <location>
        <begin position="1"/>
        <end position="25"/>
    </location>
</feature>
<keyword evidence="10" id="KW-0626">Porin</keyword>
<evidence type="ECO:0000256" key="10">
    <source>
        <dbReference type="ARBA" id="ARBA00023114"/>
    </source>
</evidence>
<dbReference type="PANTHER" id="PTHR33619:SF3">
    <property type="entry name" value="POLYSACCHARIDE EXPORT PROTEIN GFCE-RELATED"/>
    <property type="match status" value="1"/>
</dbReference>
<evidence type="ECO:0000256" key="14">
    <source>
        <dbReference type="ARBA" id="ARBA00023288"/>
    </source>
</evidence>
<evidence type="ECO:0000256" key="1">
    <source>
        <dbReference type="ARBA" id="ARBA00004571"/>
    </source>
</evidence>
<feature type="chain" id="PRO_5003699418" evidence="15">
    <location>
        <begin position="26"/>
        <end position="266"/>
    </location>
</feature>
<dbReference type="AlphaFoldDB" id="I5B6M1"/>
<evidence type="ECO:0000313" key="20">
    <source>
        <dbReference type="Proteomes" id="UP000005778"/>
    </source>
</evidence>
<keyword evidence="5" id="KW-0762">Sugar transport</keyword>
<dbReference type="Pfam" id="PF02563">
    <property type="entry name" value="Poly_export"/>
    <property type="match status" value="1"/>
</dbReference>
<dbReference type="EMBL" id="CM001488">
    <property type="protein sequence ID" value="EIM65134.1"/>
    <property type="molecule type" value="Genomic_DNA"/>
</dbReference>
<dbReference type="GO" id="GO:0006811">
    <property type="term" value="P:monoatomic ion transport"/>
    <property type="evidence" value="ECO:0007669"/>
    <property type="project" value="UniProtKB-KW"/>
</dbReference>
<evidence type="ECO:0000256" key="13">
    <source>
        <dbReference type="ARBA" id="ARBA00023237"/>
    </source>
</evidence>
<dbReference type="InterPro" id="IPR003715">
    <property type="entry name" value="Poly_export_N"/>
</dbReference>
<dbReference type="STRING" id="879212.DespoDRAFT_03365"/>
<dbReference type="Pfam" id="PF22461">
    <property type="entry name" value="SLBB_2"/>
    <property type="match status" value="1"/>
</dbReference>
<accession>I5B6M1</accession>
<reference evidence="19 20" key="1">
    <citation type="submission" date="2011-09" db="EMBL/GenBank/DDBJ databases">
        <authorList>
            <consortium name="US DOE Joint Genome Institute (JGI-PGF)"/>
            <person name="Lucas S."/>
            <person name="Han J."/>
            <person name="Lapidus A."/>
            <person name="Cheng J.-F."/>
            <person name="Goodwin L."/>
            <person name="Pitluck S."/>
            <person name="Peters L."/>
            <person name="Land M.L."/>
            <person name="Hauser L."/>
            <person name="Orellana R."/>
            <person name="Lovley D."/>
            <person name="Woyke T.J."/>
        </authorList>
    </citation>
    <scope>NUCLEOTIDE SEQUENCE [LARGE SCALE GENOMIC DNA]</scope>
    <source>
        <strain evidence="19 20">2ac9</strain>
    </source>
</reference>
<evidence type="ECO:0000256" key="11">
    <source>
        <dbReference type="ARBA" id="ARBA00023136"/>
    </source>
</evidence>
<evidence type="ECO:0000256" key="15">
    <source>
        <dbReference type="SAM" id="SignalP"/>
    </source>
</evidence>
<dbReference type="GO" id="GO:0046930">
    <property type="term" value="C:pore complex"/>
    <property type="evidence" value="ECO:0007669"/>
    <property type="project" value="UniProtKB-KW"/>
</dbReference>
<feature type="domain" description="SLBB" evidence="18">
    <location>
        <begin position="104"/>
        <end position="186"/>
    </location>
</feature>
<keyword evidence="13" id="KW-0998">Cell outer membrane</keyword>
<evidence type="ECO:0000256" key="9">
    <source>
        <dbReference type="ARBA" id="ARBA00023065"/>
    </source>
</evidence>
<evidence type="ECO:0000256" key="4">
    <source>
        <dbReference type="ARBA" id="ARBA00022452"/>
    </source>
</evidence>
<evidence type="ECO:0000256" key="12">
    <source>
        <dbReference type="ARBA" id="ARBA00023139"/>
    </source>
</evidence>
<gene>
    <name evidence="19" type="ORF">DespoDRAFT_03365</name>
</gene>
<keyword evidence="9" id="KW-0406">Ion transport</keyword>
<feature type="domain" description="Soluble ligand binding" evidence="17">
    <location>
        <begin position="192"/>
        <end position="241"/>
    </location>
</feature>
<reference evidence="19 20" key="2">
    <citation type="submission" date="2012-02" db="EMBL/GenBank/DDBJ databases">
        <title>Improved High-Quality Draft sequence of Desulfobacter postgatei 2ac9.</title>
        <authorList>
            <consortium name="US DOE Joint Genome Institute"/>
            <person name="Lucas S."/>
            <person name="Han J."/>
            <person name="Lapidus A."/>
            <person name="Cheng J.-F."/>
            <person name="Goodwin L."/>
            <person name="Pitluck S."/>
            <person name="Peters L."/>
            <person name="Ovchinnikova G."/>
            <person name="Held B."/>
            <person name="Detter J.C."/>
            <person name="Han C."/>
            <person name="Tapia R."/>
            <person name="Land M."/>
            <person name="Hauser L."/>
            <person name="Kyrpides N."/>
            <person name="Ivanova N."/>
            <person name="Pagani I."/>
            <person name="Orellana R."/>
            <person name="Lovley D."/>
            <person name="Woyke T."/>
        </authorList>
    </citation>
    <scope>NUCLEOTIDE SEQUENCE [LARGE SCALE GENOMIC DNA]</scope>
    <source>
        <strain evidence="19 20">2ac9</strain>
    </source>
</reference>
<dbReference type="InterPro" id="IPR054765">
    <property type="entry name" value="SLBB_dom"/>
</dbReference>
<dbReference type="PANTHER" id="PTHR33619">
    <property type="entry name" value="POLYSACCHARIDE EXPORT PROTEIN GFCE-RELATED"/>
    <property type="match status" value="1"/>
</dbReference>
<keyword evidence="4" id="KW-1134">Transmembrane beta strand</keyword>
<dbReference type="HOGENOM" id="CLU_038343_0_3_7"/>
<keyword evidence="6" id="KW-0812">Transmembrane</keyword>
<evidence type="ECO:0000259" key="17">
    <source>
        <dbReference type="Pfam" id="PF10531"/>
    </source>
</evidence>
<protein>
    <submittedName>
        <fullName evidence="19">Periplasmic protein involved in polysaccharide export</fullName>
    </submittedName>
</protein>
<dbReference type="GO" id="GO:0015288">
    <property type="term" value="F:porin activity"/>
    <property type="evidence" value="ECO:0007669"/>
    <property type="project" value="UniProtKB-KW"/>
</dbReference>
<keyword evidence="3" id="KW-0813">Transport</keyword>
<evidence type="ECO:0000256" key="6">
    <source>
        <dbReference type="ARBA" id="ARBA00022692"/>
    </source>
</evidence>
<keyword evidence="12" id="KW-0564">Palmitate</keyword>
<proteinExistence type="inferred from homology"/>
<dbReference type="Pfam" id="PF10531">
    <property type="entry name" value="SLBB"/>
    <property type="match status" value="1"/>
</dbReference>
<keyword evidence="20" id="KW-1185">Reference proteome</keyword>
<evidence type="ECO:0000256" key="7">
    <source>
        <dbReference type="ARBA" id="ARBA00022729"/>
    </source>
</evidence>
<comment type="similarity">
    <text evidence="2">Belongs to the BexD/CtrA/VexA family.</text>
</comment>
<name>I5B6M1_9BACT</name>
<evidence type="ECO:0000313" key="19">
    <source>
        <dbReference type="EMBL" id="EIM65134.1"/>
    </source>
</evidence>
<dbReference type="GO" id="GO:0009279">
    <property type="term" value="C:cell outer membrane"/>
    <property type="evidence" value="ECO:0007669"/>
    <property type="project" value="UniProtKB-SubCell"/>
</dbReference>
<evidence type="ECO:0000256" key="8">
    <source>
        <dbReference type="ARBA" id="ARBA00023047"/>
    </source>
</evidence>
<dbReference type="eggNOG" id="COG1596">
    <property type="taxonomic scope" value="Bacteria"/>
</dbReference>
<keyword evidence="14" id="KW-0449">Lipoprotein</keyword>
<evidence type="ECO:0000256" key="5">
    <source>
        <dbReference type="ARBA" id="ARBA00022597"/>
    </source>
</evidence>
<dbReference type="InterPro" id="IPR019554">
    <property type="entry name" value="Soluble_ligand-bd"/>
</dbReference>
<sequence>MNIMNFLHRFVFVFLVALIPFTASAQDYSVGEGDILEIRVYENEDLDTTSRVSSEGTIRVPLIGEIRVEEMTVSQVSTLIEKMLADGYLISPQVDVFIKEHRSKQAVILGQIHKPGQYEVRGQVTLLEFISTAGGLTDDAGSTAIIKRTGEGVDQKDKIVINLENLIEKGDASLNINIQGNDSIYISKAETYYVSGEVNKPDSYKYETDVTVIKAVTMAGGFSKIAAKNKVNIIRTVNGEKQIFERVNMDEPVLPGDVIVVPEGLW</sequence>
<comment type="subcellular location">
    <subcellularLocation>
        <location evidence="1">Cell outer membrane</location>
        <topology evidence="1">Multi-pass membrane protein</topology>
    </subcellularLocation>
</comment>
<dbReference type="GO" id="GO:0015159">
    <property type="term" value="F:polysaccharide transmembrane transporter activity"/>
    <property type="evidence" value="ECO:0007669"/>
    <property type="project" value="InterPro"/>
</dbReference>
<dbReference type="InterPro" id="IPR049712">
    <property type="entry name" value="Poly_export"/>
</dbReference>
<organism evidence="19 20">
    <name type="scientific">Desulfobacter postgatei 2ac9</name>
    <dbReference type="NCBI Taxonomy" id="879212"/>
    <lineage>
        <taxon>Bacteria</taxon>
        <taxon>Pseudomonadati</taxon>
        <taxon>Thermodesulfobacteriota</taxon>
        <taxon>Desulfobacteria</taxon>
        <taxon>Desulfobacterales</taxon>
        <taxon>Desulfobacteraceae</taxon>
        <taxon>Desulfobacter</taxon>
    </lineage>
</organism>
<evidence type="ECO:0000259" key="18">
    <source>
        <dbReference type="Pfam" id="PF22461"/>
    </source>
</evidence>
<feature type="domain" description="Polysaccharide export protein N-terminal" evidence="16">
    <location>
        <begin position="23"/>
        <end position="98"/>
    </location>
</feature>
<dbReference type="Gene3D" id="3.10.560.10">
    <property type="entry name" value="Outer membrane lipoprotein wza domain like"/>
    <property type="match status" value="2"/>
</dbReference>
<dbReference type="Proteomes" id="UP000005778">
    <property type="component" value="Chromosome"/>
</dbReference>
<evidence type="ECO:0000256" key="3">
    <source>
        <dbReference type="ARBA" id="ARBA00022448"/>
    </source>
</evidence>